<proteinExistence type="predicted"/>
<reference evidence="2" key="1">
    <citation type="submission" date="2023-07" db="EMBL/GenBank/DDBJ databases">
        <title>30 novel species of actinomycetes from the DSMZ collection.</title>
        <authorList>
            <person name="Nouioui I."/>
        </authorList>
    </citation>
    <scope>NUCLEOTIDE SEQUENCE [LARGE SCALE GENOMIC DNA]</scope>
    <source>
        <strain evidence="2">DSM 41886</strain>
    </source>
</reference>
<dbReference type="EMBL" id="JAVREV010000008">
    <property type="protein sequence ID" value="MDT0444241.1"/>
    <property type="molecule type" value="Genomic_DNA"/>
</dbReference>
<organism evidence="1 2">
    <name type="scientific">Streptomyces johnsoniae</name>
    <dbReference type="NCBI Taxonomy" id="3075532"/>
    <lineage>
        <taxon>Bacteria</taxon>
        <taxon>Bacillati</taxon>
        <taxon>Actinomycetota</taxon>
        <taxon>Actinomycetes</taxon>
        <taxon>Kitasatosporales</taxon>
        <taxon>Streptomycetaceae</taxon>
        <taxon>Streptomyces</taxon>
    </lineage>
</organism>
<sequence>MALDEPLEAEELPCGRSLQDVWETWDEGRTGEDPHYASCPHCSAALDELRALGEFVEQSRSAPEPAETLDARAVTARVMDIVRLELRPGRSLPLGEPDEDAWIVEAAAAKTFRAAAESLPGVRAGSCRIEPLGAGSGTSRGPVRVRLAVTAELTWTVPRLADAVRERVARAALEAIGLDVRAIDIAVVDLVDTLDRRTR</sequence>
<gene>
    <name evidence="1" type="ORF">RM779_16795</name>
</gene>
<protein>
    <recommendedName>
        <fullName evidence="3">Asp23/Gls24 family envelope stress response protein</fullName>
    </recommendedName>
</protein>
<comment type="caution">
    <text evidence="1">The sequence shown here is derived from an EMBL/GenBank/DDBJ whole genome shotgun (WGS) entry which is preliminary data.</text>
</comment>
<accession>A0ABU2S6F2</accession>
<name>A0ABU2S6F2_9ACTN</name>
<dbReference type="Proteomes" id="UP001183615">
    <property type="component" value="Unassembled WGS sequence"/>
</dbReference>
<evidence type="ECO:0000313" key="2">
    <source>
        <dbReference type="Proteomes" id="UP001183615"/>
    </source>
</evidence>
<evidence type="ECO:0000313" key="1">
    <source>
        <dbReference type="EMBL" id="MDT0444241.1"/>
    </source>
</evidence>
<evidence type="ECO:0008006" key="3">
    <source>
        <dbReference type="Google" id="ProtNLM"/>
    </source>
</evidence>
<keyword evidence="2" id="KW-1185">Reference proteome</keyword>
<dbReference type="RefSeq" id="WP_311618508.1">
    <property type="nucleotide sequence ID" value="NZ_JAVREV010000008.1"/>
</dbReference>